<evidence type="ECO:0000259" key="2">
    <source>
        <dbReference type="Pfam" id="PF19657"/>
    </source>
</evidence>
<dbReference type="EMBL" id="JBHRYB010000013">
    <property type="protein sequence ID" value="MFC3680970.1"/>
    <property type="molecule type" value="Genomic_DNA"/>
</dbReference>
<evidence type="ECO:0000313" key="4">
    <source>
        <dbReference type="Proteomes" id="UP001595722"/>
    </source>
</evidence>
<feature type="signal peptide" evidence="1">
    <location>
        <begin position="1"/>
        <end position="19"/>
    </location>
</feature>
<dbReference type="InterPro" id="IPR046158">
    <property type="entry name" value="DUF6160"/>
</dbReference>
<dbReference type="Proteomes" id="UP001595722">
    <property type="component" value="Unassembled WGS sequence"/>
</dbReference>
<feature type="domain" description="DUF6160" evidence="2">
    <location>
        <begin position="2"/>
        <end position="81"/>
    </location>
</feature>
<dbReference type="Pfam" id="PF19657">
    <property type="entry name" value="DUF6160"/>
    <property type="match status" value="1"/>
</dbReference>
<keyword evidence="1" id="KW-0732">Signal</keyword>
<organism evidence="3 4">
    <name type="scientific">Bacterioplanoides pacificum</name>
    <dbReference type="NCBI Taxonomy" id="1171596"/>
    <lineage>
        <taxon>Bacteria</taxon>
        <taxon>Pseudomonadati</taxon>
        <taxon>Pseudomonadota</taxon>
        <taxon>Gammaproteobacteria</taxon>
        <taxon>Oceanospirillales</taxon>
        <taxon>Oceanospirillaceae</taxon>
        <taxon>Bacterioplanoides</taxon>
    </lineage>
</organism>
<evidence type="ECO:0000256" key="1">
    <source>
        <dbReference type="SAM" id="SignalP"/>
    </source>
</evidence>
<proteinExistence type="predicted"/>
<gene>
    <name evidence="3" type="ORF">ACFOMG_12760</name>
</gene>
<protein>
    <submittedName>
        <fullName evidence="3">DUF6160 family protein</fullName>
    </submittedName>
</protein>
<reference evidence="4" key="1">
    <citation type="journal article" date="2019" name="Int. J. Syst. Evol. Microbiol.">
        <title>The Global Catalogue of Microorganisms (GCM) 10K type strain sequencing project: providing services to taxonomists for standard genome sequencing and annotation.</title>
        <authorList>
            <consortium name="The Broad Institute Genomics Platform"/>
            <consortium name="The Broad Institute Genome Sequencing Center for Infectious Disease"/>
            <person name="Wu L."/>
            <person name="Ma J."/>
        </authorList>
    </citation>
    <scope>NUCLEOTIDE SEQUENCE [LARGE SCALE GENOMIC DNA]</scope>
    <source>
        <strain evidence="4">KCTC 42424</strain>
    </source>
</reference>
<dbReference type="RefSeq" id="WP_376867083.1">
    <property type="nucleotide sequence ID" value="NZ_JBHRYB010000013.1"/>
</dbReference>
<name>A0ABV7VUF4_9GAMM</name>
<comment type="caution">
    <text evidence="3">The sequence shown here is derived from an EMBL/GenBank/DDBJ whole genome shotgun (WGS) entry which is preliminary data.</text>
</comment>
<keyword evidence="4" id="KW-1185">Reference proteome</keyword>
<feature type="chain" id="PRO_5045219610" evidence="1">
    <location>
        <begin position="20"/>
        <end position="493"/>
    </location>
</feature>
<sequence>MKQTTSLLLLASLSTPAIALQAIDDNALATVSGQAGITIETSNSAADGTVLTVGEFVFTELDEDGLGAETFSMEDIRLQIVDLDGAGNVLGPGGFKTTIDVADTGELSIKTTDLSALNLNIGDVRIGTRSVGSVGLNKWRFAPGSFLEVAAVPGADGVKLRNRTYMTDGSRIDFTYIEDDLALATDVEFKPTSGGSPFQSEFFISAVDGELRLEMGTTEGTLELNNIRLLDATDGSDLFGGADYGDIGFGDVSVNEAYFTLQANPDAEGLKGRFASDLTIGTAFYRSNDKRINLGNVRLSTGKEAGGALKEVGYTFEIVGGTGLYGNGISASFFDVDDLSLFIDNITFSDGDGTNASGSLGSYGIEHFSLNGGSMTAQIWALPGSGRQGIRSDLQLSDGVSFDLTIYDEEPTGTNDPKLTASVVVNDFSQEAYIDVTNKGLQVSVADMELSASMNALRLGDGQTYQGQSGRLVIDSLTVEPGAYLRVEPIQIP</sequence>
<accession>A0ABV7VUF4</accession>
<evidence type="ECO:0000313" key="3">
    <source>
        <dbReference type="EMBL" id="MFC3680970.1"/>
    </source>
</evidence>